<evidence type="ECO:0000256" key="8">
    <source>
        <dbReference type="SAM" id="MobiDB-lite"/>
    </source>
</evidence>
<dbReference type="InterPro" id="IPR023214">
    <property type="entry name" value="HAD_sf"/>
</dbReference>
<name>A0A8K0TUN6_9PEZI</name>
<dbReference type="SFLD" id="SFLDS00003">
    <property type="entry name" value="Haloacid_Dehalogenase"/>
    <property type="match status" value="1"/>
</dbReference>
<dbReference type="GO" id="GO:0016887">
    <property type="term" value="F:ATP hydrolysis activity"/>
    <property type="evidence" value="ECO:0007669"/>
    <property type="project" value="InterPro"/>
</dbReference>
<feature type="region of interest" description="Disordered" evidence="8">
    <location>
        <begin position="219"/>
        <end position="260"/>
    </location>
</feature>
<dbReference type="Pfam" id="PF00122">
    <property type="entry name" value="E1-E2_ATPase"/>
    <property type="match status" value="1"/>
</dbReference>
<evidence type="ECO:0000313" key="11">
    <source>
        <dbReference type="Proteomes" id="UP000813385"/>
    </source>
</evidence>
<keyword evidence="3 7" id="KW-0479">Metal-binding</keyword>
<dbReference type="SUPFAM" id="SSF81665">
    <property type="entry name" value="Calcium ATPase, transmembrane domain M"/>
    <property type="match status" value="1"/>
</dbReference>
<dbReference type="InterPro" id="IPR027256">
    <property type="entry name" value="P-typ_ATPase_IB"/>
</dbReference>
<evidence type="ECO:0000256" key="7">
    <source>
        <dbReference type="RuleBase" id="RU362081"/>
    </source>
</evidence>
<feature type="transmembrane region" description="Helical" evidence="7">
    <location>
        <begin position="493"/>
        <end position="513"/>
    </location>
</feature>
<keyword evidence="2 7" id="KW-0812">Transmembrane</keyword>
<dbReference type="OrthoDB" id="432719at2759"/>
<dbReference type="PROSITE" id="PS00154">
    <property type="entry name" value="ATPASE_E1_E2"/>
    <property type="match status" value="1"/>
</dbReference>
<feature type="transmembrane region" description="Helical" evidence="7">
    <location>
        <begin position="680"/>
        <end position="701"/>
    </location>
</feature>
<dbReference type="PRINTS" id="PR00119">
    <property type="entry name" value="CATATPASE"/>
</dbReference>
<dbReference type="InterPro" id="IPR006121">
    <property type="entry name" value="HMA_dom"/>
</dbReference>
<reference evidence="10" key="1">
    <citation type="journal article" date="2021" name="Nat. Commun.">
        <title>Genetic determinants of endophytism in the Arabidopsis root mycobiome.</title>
        <authorList>
            <person name="Mesny F."/>
            <person name="Miyauchi S."/>
            <person name="Thiergart T."/>
            <person name="Pickel B."/>
            <person name="Atanasova L."/>
            <person name="Karlsson M."/>
            <person name="Huettel B."/>
            <person name="Barry K.W."/>
            <person name="Haridas S."/>
            <person name="Chen C."/>
            <person name="Bauer D."/>
            <person name="Andreopoulos W."/>
            <person name="Pangilinan J."/>
            <person name="LaButti K."/>
            <person name="Riley R."/>
            <person name="Lipzen A."/>
            <person name="Clum A."/>
            <person name="Drula E."/>
            <person name="Henrissat B."/>
            <person name="Kohler A."/>
            <person name="Grigoriev I.V."/>
            <person name="Martin F.M."/>
            <person name="Hacquard S."/>
        </authorList>
    </citation>
    <scope>NUCLEOTIDE SEQUENCE</scope>
    <source>
        <strain evidence="10">MPI-CAGE-AT-0016</strain>
    </source>
</reference>
<feature type="transmembrane region" description="Helical" evidence="7">
    <location>
        <begin position="1055"/>
        <end position="1079"/>
    </location>
</feature>
<dbReference type="Pfam" id="PF00702">
    <property type="entry name" value="Hydrolase"/>
    <property type="match status" value="1"/>
</dbReference>
<evidence type="ECO:0000256" key="5">
    <source>
        <dbReference type="ARBA" id="ARBA00022989"/>
    </source>
</evidence>
<dbReference type="NCBIfam" id="TIGR01511">
    <property type="entry name" value="ATPase-IB1_Cu"/>
    <property type="match status" value="1"/>
</dbReference>
<dbReference type="GO" id="GO:0019829">
    <property type="term" value="F:ATPase-coupled monoatomic cation transmembrane transporter activity"/>
    <property type="evidence" value="ECO:0007669"/>
    <property type="project" value="InterPro"/>
</dbReference>
<dbReference type="Gene3D" id="3.40.1110.10">
    <property type="entry name" value="Calcium-transporting ATPase, cytoplasmic domain N"/>
    <property type="match status" value="1"/>
</dbReference>
<feature type="compositionally biased region" description="Basic and acidic residues" evidence="8">
    <location>
        <begin position="26"/>
        <end position="43"/>
    </location>
</feature>
<feature type="domain" description="HMA" evidence="9">
    <location>
        <begin position="279"/>
        <end position="346"/>
    </location>
</feature>
<keyword evidence="7" id="KW-0067">ATP-binding</keyword>
<dbReference type="InterPro" id="IPR023298">
    <property type="entry name" value="ATPase_P-typ_TM_dom_sf"/>
</dbReference>
<dbReference type="CDD" id="cd00371">
    <property type="entry name" value="HMA"/>
    <property type="match status" value="1"/>
</dbReference>
<dbReference type="Pfam" id="PF24534">
    <property type="entry name" value="HMA_PCA1"/>
    <property type="match status" value="1"/>
</dbReference>
<keyword evidence="11" id="KW-1185">Reference proteome</keyword>
<comment type="subcellular location">
    <subcellularLocation>
        <location evidence="1 7">Membrane</location>
    </subcellularLocation>
</comment>
<dbReference type="PANTHER" id="PTHR46594:SF4">
    <property type="entry name" value="P-TYPE CATION-TRANSPORTING ATPASE"/>
    <property type="match status" value="1"/>
</dbReference>
<dbReference type="Pfam" id="PF00403">
    <property type="entry name" value="HMA"/>
    <property type="match status" value="1"/>
</dbReference>
<evidence type="ECO:0000259" key="9">
    <source>
        <dbReference type="PROSITE" id="PS50846"/>
    </source>
</evidence>
<accession>A0A8K0TUN6</accession>
<feature type="transmembrane region" description="Helical" evidence="7">
    <location>
        <begin position="721"/>
        <end position="748"/>
    </location>
</feature>
<dbReference type="Gene3D" id="2.70.150.10">
    <property type="entry name" value="Calcium-transporting ATPase, cytoplasmic transduction domain A"/>
    <property type="match status" value="1"/>
</dbReference>
<dbReference type="GO" id="GO:0046872">
    <property type="term" value="F:metal ion binding"/>
    <property type="evidence" value="ECO:0007669"/>
    <property type="project" value="UniProtKB-KW"/>
</dbReference>
<proteinExistence type="inferred from homology"/>
<dbReference type="SUPFAM" id="SSF55008">
    <property type="entry name" value="HMA, heavy metal-associated domain"/>
    <property type="match status" value="1"/>
</dbReference>
<dbReference type="EMBL" id="JAGPXD010000001">
    <property type="protein sequence ID" value="KAH7375148.1"/>
    <property type="molecule type" value="Genomic_DNA"/>
</dbReference>
<dbReference type="SUPFAM" id="SSF81653">
    <property type="entry name" value="Calcium ATPase, transduction domain A"/>
    <property type="match status" value="1"/>
</dbReference>
<evidence type="ECO:0000256" key="2">
    <source>
        <dbReference type="ARBA" id="ARBA00022692"/>
    </source>
</evidence>
<dbReference type="InterPro" id="IPR001757">
    <property type="entry name" value="P_typ_ATPase"/>
</dbReference>
<dbReference type="AlphaFoldDB" id="A0A8K0TUN6"/>
<evidence type="ECO:0000256" key="3">
    <source>
        <dbReference type="ARBA" id="ARBA00022723"/>
    </source>
</evidence>
<feature type="transmembrane region" description="Helical" evidence="7">
    <location>
        <begin position="432"/>
        <end position="451"/>
    </location>
</feature>
<feature type="transmembrane region" description="Helical" evidence="7">
    <location>
        <begin position="463"/>
        <end position="481"/>
    </location>
</feature>
<feature type="compositionally biased region" description="Basic and acidic residues" evidence="8">
    <location>
        <begin position="224"/>
        <end position="249"/>
    </location>
</feature>
<organism evidence="10 11">
    <name type="scientific">Plectosphaerella cucumerina</name>
    <dbReference type="NCBI Taxonomy" id="40658"/>
    <lineage>
        <taxon>Eukaryota</taxon>
        <taxon>Fungi</taxon>
        <taxon>Dikarya</taxon>
        <taxon>Ascomycota</taxon>
        <taxon>Pezizomycotina</taxon>
        <taxon>Sordariomycetes</taxon>
        <taxon>Hypocreomycetidae</taxon>
        <taxon>Glomerellales</taxon>
        <taxon>Plectosphaerellaceae</taxon>
        <taxon>Plectosphaerella</taxon>
    </lineage>
</organism>
<dbReference type="InterPro" id="IPR008250">
    <property type="entry name" value="ATPase_P-typ_transduc_dom_A_sf"/>
</dbReference>
<protein>
    <submittedName>
        <fullName evidence="10">Copper-transporting P-type ATPase</fullName>
    </submittedName>
</protein>
<dbReference type="Gene3D" id="3.30.70.100">
    <property type="match status" value="1"/>
</dbReference>
<evidence type="ECO:0000256" key="4">
    <source>
        <dbReference type="ARBA" id="ARBA00022967"/>
    </source>
</evidence>
<sequence>MGADCCSGGQNEKPGACSGSSVQPDHANHAGGRSDHHHGDNESKDDVVCCDEGDCADEEKVDKDSCGKSDESSLHSEATTCCGSEERCDEKCIITAAALECEKACDGDFDHDKAEGHQHSHDQQGHHTADAACDTHLRRAFDRYSAYLEQARCICRSILDISGPDAAKACCGSEKKAKAKMTQHHKGNHHHHSRKGLRIRRKADNNKMDELAITPASPDACCGGHDHDDHSSDDGHGHGHGGHGHDGHGSAHGNYTSKPFPNVLVRSKQADPEKDTGSEMVAIVVNGMTCSGCGDKMARTLQAVPGVTQVRVNFVMGNADFCIDTTITKPEEAIHAAETATGFGCTRVAAGDDHTLDVLASGPAAHALLGLQLDGVTDSAILDGNQVRFTYDPAVLGARDLFEGIGNSRCGGLAPPQADPTVASNRKRLRDLLIKVTVAAILTIPVAVLAWGHDLVDQRTKAGVSFALAILVQLIAIPEFYKPAISALVYSHVLEMDMLVVISITAAFLYSIVAFSFRFAGQPLETSEFFETSTLLITLILLGRLIAMWARYKAVSAVSLRSLLTTTAVLVDNNGKDREIDARLLQYGDRFKVLPHSRVPTDGIVVEGSSEVDESMLTGEPMPVLKQSGDHIIAGTINGDGTVVAQLTRLPGKNTVTDIAQMVEEAANSKPRLQDLANKVASWFVPAASSAAIISFVVWVVVGIKVRNYSAGKAVADAITYAVAVLAVSCPCALGLAVPMVLVIAGGIAAKGGIIIKSAECTERARKCTDVIFDKTGTITEGDLDVVESEYLIADQEQAMHVAKSLVSGGKHPVSAAVDKYLADAKSASGVTDIRVVPGAGVEADVNGMVIRAGNPRWTKTEALPAVARLQSIGLTTLVITRDDMAIAVFGLRTQLRPEATRVIAELKARKITVHLVSGDQVRAVRSVASAVGIPLENVAAERSPAEKRDYVASVMEDPKKYVMFCGDGTNDAVAVAQANIGAQMGGALSSSDVTQGAADVILLAGLDGIPFLLRVSRSAYNRMIFNFVWSAVYNLLAILLAAGAFVTFRLEPAFAGLAEIVSVLPVIFAATSMLLLNLRGKHGQTSQ</sequence>
<dbReference type="PROSITE" id="PS50846">
    <property type="entry name" value="HMA_2"/>
    <property type="match status" value="1"/>
</dbReference>
<evidence type="ECO:0000313" key="10">
    <source>
        <dbReference type="EMBL" id="KAH7375148.1"/>
    </source>
</evidence>
<dbReference type="Proteomes" id="UP000813385">
    <property type="component" value="Unassembled WGS sequence"/>
</dbReference>
<dbReference type="NCBIfam" id="TIGR01494">
    <property type="entry name" value="ATPase_P-type"/>
    <property type="match status" value="1"/>
</dbReference>
<dbReference type="NCBIfam" id="TIGR01525">
    <property type="entry name" value="ATPase-IB_hvy"/>
    <property type="match status" value="1"/>
</dbReference>
<dbReference type="GO" id="GO:0016020">
    <property type="term" value="C:membrane"/>
    <property type="evidence" value="ECO:0007669"/>
    <property type="project" value="UniProtKB-SubCell"/>
</dbReference>
<dbReference type="InterPro" id="IPR044492">
    <property type="entry name" value="P_typ_ATPase_HD_dom"/>
</dbReference>
<dbReference type="InterPro" id="IPR023299">
    <property type="entry name" value="ATPase_P-typ_cyto_dom_N"/>
</dbReference>
<dbReference type="SFLD" id="SFLDG00002">
    <property type="entry name" value="C1.7:_P-type_atpase_like"/>
    <property type="match status" value="1"/>
</dbReference>
<dbReference type="InterPro" id="IPR036163">
    <property type="entry name" value="HMA_dom_sf"/>
</dbReference>
<evidence type="ECO:0000256" key="6">
    <source>
        <dbReference type="ARBA" id="ARBA00023136"/>
    </source>
</evidence>
<keyword evidence="5 7" id="KW-1133">Transmembrane helix</keyword>
<feature type="region of interest" description="Disordered" evidence="8">
    <location>
        <begin position="180"/>
        <end position="199"/>
    </location>
</feature>
<dbReference type="FunFam" id="2.70.150.10:FF:000002">
    <property type="entry name" value="Copper-transporting ATPase 1, putative"/>
    <property type="match status" value="1"/>
</dbReference>
<feature type="transmembrane region" description="Helical" evidence="7">
    <location>
        <begin position="1025"/>
        <end position="1049"/>
    </location>
</feature>
<gene>
    <name evidence="10" type="ORF">B0T11DRAFT_6566</name>
</gene>
<dbReference type="SUPFAM" id="SSF56784">
    <property type="entry name" value="HAD-like"/>
    <property type="match status" value="1"/>
</dbReference>
<dbReference type="InterPro" id="IPR059000">
    <property type="entry name" value="ATPase_P-type_domA"/>
</dbReference>
<keyword evidence="7" id="KW-0547">Nucleotide-binding</keyword>
<dbReference type="InterPro" id="IPR036412">
    <property type="entry name" value="HAD-like_sf"/>
</dbReference>
<dbReference type="Gene3D" id="3.40.50.1000">
    <property type="entry name" value="HAD superfamily/HAD-like"/>
    <property type="match status" value="1"/>
</dbReference>
<dbReference type="SFLD" id="SFLDF00027">
    <property type="entry name" value="p-type_atpase"/>
    <property type="match status" value="1"/>
</dbReference>
<keyword evidence="6 7" id="KW-0472">Membrane</keyword>
<dbReference type="InterPro" id="IPR018303">
    <property type="entry name" value="ATPase_P-typ_P_site"/>
</dbReference>
<dbReference type="GO" id="GO:0005524">
    <property type="term" value="F:ATP binding"/>
    <property type="evidence" value="ECO:0007669"/>
    <property type="project" value="UniProtKB-UniRule"/>
</dbReference>
<feature type="transmembrane region" description="Helical" evidence="7">
    <location>
        <begin position="533"/>
        <end position="552"/>
    </location>
</feature>
<evidence type="ECO:0000256" key="1">
    <source>
        <dbReference type="ARBA" id="ARBA00004370"/>
    </source>
</evidence>
<dbReference type="PANTHER" id="PTHR46594">
    <property type="entry name" value="P-TYPE CATION-TRANSPORTING ATPASE"/>
    <property type="match status" value="1"/>
</dbReference>
<dbReference type="InterPro" id="IPR056236">
    <property type="entry name" value="HMA_PCA1"/>
</dbReference>
<keyword evidence="4" id="KW-1278">Translocase</keyword>
<dbReference type="GO" id="GO:0030003">
    <property type="term" value="P:intracellular monoatomic cation homeostasis"/>
    <property type="evidence" value="ECO:0007669"/>
    <property type="project" value="UniProtKB-ARBA"/>
</dbReference>
<comment type="caution">
    <text evidence="10">The sequence shown here is derived from an EMBL/GenBank/DDBJ whole genome shotgun (WGS) entry which is preliminary data.</text>
</comment>
<feature type="region of interest" description="Disordered" evidence="8">
    <location>
        <begin position="1"/>
        <end position="43"/>
    </location>
</feature>
<comment type="similarity">
    <text evidence="7">Belongs to the cation transport ATPase (P-type) (TC 3.A.3) family. Type IB subfamily.</text>
</comment>